<evidence type="ECO:0000313" key="9">
    <source>
        <dbReference type="Proteomes" id="UP001418222"/>
    </source>
</evidence>
<dbReference type="InterPro" id="IPR038408">
    <property type="entry name" value="GNK2_sf"/>
</dbReference>
<keyword evidence="9" id="KW-1185">Reference proteome</keyword>
<dbReference type="Pfam" id="PF01657">
    <property type="entry name" value="Stress-antifung"/>
    <property type="match status" value="2"/>
</dbReference>
<organism evidence="8 9">
    <name type="scientific">Platanthera zijinensis</name>
    <dbReference type="NCBI Taxonomy" id="2320716"/>
    <lineage>
        <taxon>Eukaryota</taxon>
        <taxon>Viridiplantae</taxon>
        <taxon>Streptophyta</taxon>
        <taxon>Embryophyta</taxon>
        <taxon>Tracheophyta</taxon>
        <taxon>Spermatophyta</taxon>
        <taxon>Magnoliopsida</taxon>
        <taxon>Liliopsida</taxon>
        <taxon>Asparagales</taxon>
        <taxon>Orchidaceae</taxon>
        <taxon>Orchidoideae</taxon>
        <taxon>Orchideae</taxon>
        <taxon>Orchidinae</taxon>
        <taxon>Platanthera</taxon>
    </lineage>
</organism>
<gene>
    <name evidence="8" type="primary">CRRSP38</name>
    <name evidence="8" type="ORF">KSP39_PZI021734</name>
</gene>
<dbReference type="CDD" id="cd23509">
    <property type="entry name" value="Gnk2-like"/>
    <property type="match status" value="2"/>
</dbReference>
<reference evidence="8 9" key="1">
    <citation type="journal article" date="2022" name="Nat. Plants">
        <title>Genomes of leafy and leafless Platanthera orchids illuminate the evolution of mycoheterotrophy.</title>
        <authorList>
            <person name="Li M.H."/>
            <person name="Liu K.W."/>
            <person name="Li Z."/>
            <person name="Lu H.C."/>
            <person name="Ye Q.L."/>
            <person name="Zhang D."/>
            <person name="Wang J.Y."/>
            <person name="Li Y.F."/>
            <person name="Zhong Z.M."/>
            <person name="Liu X."/>
            <person name="Yu X."/>
            <person name="Liu D.K."/>
            <person name="Tu X.D."/>
            <person name="Liu B."/>
            <person name="Hao Y."/>
            <person name="Liao X.Y."/>
            <person name="Jiang Y.T."/>
            <person name="Sun W.H."/>
            <person name="Chen J."/>
            <person name="Chen Y.Q."/>
            <person name="Ai Y."/>
            <person name="Zhai J.W."/>
            <person name="Wu S.S."/>
            <person name="Zhou Z."/>
            <person name="Hsiao Y.Y."/>
            <person name="Wu W.L."/>
            <person name="Chen Y.Y."/>
            <person name="Lin Y.F."/>
            <person name="Hsu J.L."/>
            <person name="Li C.Y."/>
            <person name="Wang Z.W."/>
            <person name="Zhao X."/>
            <person name="Zhong W.Y."/>
            <person name="Ma X.K."/>
            <person name="Ma L."/>
            <person name="Huang J."/>
            <person name="Chen G.Z."/>
            <person name="Huang M.Z."/>
            <person name="Huang L."/>
            <person name="Peng D.H."/>
            <person name="Luo Y.B."/>
            <person name="Zou S.Q."/>
            <person name="Chen S.P."/>
            <person name="Lan S."/>
            <person name="Tsai W.C."/>
            <person name="Van de Peer Y."/>
            <person name="Liu Z.J."/>
        </authorList>
    </citation>
    <scope>NUCLEOTIDE SEQUENCE [LARGE SCALE GENOMIC DNA]</scope>
    <source>
        <strain evidence="8">Lor287</strain>
    </source>
</reference>
<protein>
    <submittedName>
        <fullName evidence="8">Cysteine-rich repeat secretory protein 38</fullName>
    </submittedName>
</protein>
<dbReference type="InterPro" id="IPR050581">
    <property type="entry name" value="CRR_secretory_protein"/>
</dbReference>
<evidence type="ECO:0000256" key="4">
    <source>
        <dbReference type="ARBA" id="ARBA00022737"/>
    </source>
</evidence>
<keyword evidence="2" id="KW-0964">Secreted</keyword>
<keyword evidence="4" id="KW-0677">Repeat</keyword>
<dbReference type="GO" id="GO:0005576">
    <property type="term" value="C:extracellular region"/>
    <property type="evidence" value="ECO:0007669"/>
    <property type="project" value="UniProtKB-SubCell"/>
</dbReference>
<dbReference type="PANTHER" id="PTHR32411:SF43">
    <property type="entry name" value="CYSTEINE-RICH REPEAT SECRETORY PROTEIN 38"/>
    <property type="match status" value="1"/>
</dbReference>
<dbReference type="AlphaFoldDB" id="A0AAP0AXX9"/>
<dbReference type="Proteomes" id="UP001418222">
    <property type="component" value="Unassembled WGS sequence"/>
</dbReference>
<feature type="chain" id="PRO_5042964685" evidence="6">
    <location>
        <begin position="23"/>
        <end position="257"/>
    </location>
</feature>
<comment type="caution">
    <text evidence="8">The sequence shown here is derived from an EMBL/GenBank/DDBJ whole genome shotgun (WGS) entry which is preliminary data.</text>
</comment>
<evidence type="ECO:0000256" key="6">
    <source>
        <dbReference type="SAM" id="SignalP"/>
    </source>
</evidence>
<feature type="signal peptide" evidence="6">
    <location>
        <begin position="1"/>
        <end position="22"/>
    </location>
</feature>
<dbReference type="PROSITE" id="PS51473">
    <property type="entry name" value="GNK2"/>
    <property type="match status" value="2"/>
</dbReference>
<evidence type="ECO:0000256" key="5">
    <source>
        <dbReference type="ARBA" id="ARBA00038515"/>
    </source>
</evidence>
<evidence type="ECO:0000256" key="1">
    <source>
        <dbReference type="ARBA" id="ARBA00004613"/>
    </source>
</evidence>
<feature type="domain" description="Gnk2-homologous" evidence="7">
    <location>
        <begin position="22"/>
        <end position="124"/>
    </location>
</feature>
<proteinExistence type="inferred from homology"/>
<sequence length="257" mass="27968">MAASSSQLLFFFLLLLPLAINGADFITLKCEANFTGNAILQGNINTLLLDLEAKTSARGFANSSRGAGNDTVYGISECREDATAEKCAACMAEAVLQAYTSCPNSAESYVWHHSCFLRYANREFFGQADSGRVGAWSSTVKAADPPTFARAVVELLDVVGIEASYGEYRKFGWGELDTGRSYHVPKLYGMAECTWDLRQQACINCLLDAYKLFREDCGDRVGCVVMTKSCSLRFDVDAFLFLNGRSSPASSVTAGHL</sequence>
<comment type="similarity">
    <text evidence="5">Belongs to the cysteine-rich repeat secretory protein family.</text>
</comment>
<dbReference type="PANTHER" id="PTHR32411">
    <property type="entry name" value="CYSTEINE-RICH REPEAT SECRETORY PROTEIN 38-RELATED"/>
    <property type="match status" value="1"/>
</dbReference>
<evidence type="ECO:0000256" key="3">
    <source>
        <dbReference type="ARBA" id="ARBA00022729"/>
    </source>
</evidence>
<evidence type="ECO:0000256" key="2">
    <source>
        <dbReference type="ARBA" id="ARBA00022525"/>
    </source>
</evidence>
<dbReference type="EMBL" id="JBBWWQ010000019">
    <property type="protein sequence ID" value="KAK8918926.1"/>
    <property type="molecule type" value="Genomic_DNA"/>
</dbReference>
<keyword evidence="3 6" id="KW-0732">Signal</keyword>
<name>A0AAP0AXX9_9ASPA</name>
<comment type="subcellular location">
    <subcellularLocation>
        <location evidence="1">Secreted</location>
    </subcellularLocation>
</comment>
<feature type="domain" description="Gnk2-homologous" evidence="7">
    <location>
        <begin position="129"/>
        <end position="239"/>
    </location>
</feature>
<evidence type="ECO:0000259" key="7">
    <source>
        <dbReference type="PROSITE" id="PS51473"/>
    </source>
</evidence>
<dbReference type="InterPro" id="IPR002902">
    <property type="entry name" value="GNK2"/>
</dbReference>
<evidence type="ECO:0000313" key="8">
    <source>
        <dbReference type="EMBL" id="KAK8918926.1"/>
    </source>
</evidence>
<accession>A0AAP0AXX9</accession>
<dbReference type="Gene3D" id="3.30.430.20">
    <property type="entry name" value="Gnk2 domain, C-X8-C-X2-C motif"/>
    <property type="match status" value="2"/>
</dbReference>